<feature type="domain" description="Aminopeptidase N-like N-terminal" evidence="1">
    <location>
        <begin position="34"/>
        <end position="141"/>
    </location>
</feature>
<keyword evidence="3" id="KW-1185">Reference proteome</keyword>
<dbReference type="SUPFAM" id="SSF63737">
    <property type="entry name" value="Leukotriene A4 hydrolase N-terminal domain"/>
    <property type="match status" value="1"/>
</dbReference>
<organism evidence="2 3">
    <name type="scientific">Pristionchus entomophagus</name>
    <dbReference type="NCBI Taxonomy" id="358040"/>
    <lineage>
        <taxon>Eukaryota</taxon>
        <taxon>Metazoa</taxon>
        <taxon>Ecdysozoa</taxon>
        <taxon>Nematoda</taxon>
        <taxon>Chromadorea</taxon>
        <taxon>Rhabditida</taxon>
        <taxon>Rhabditina</taxon>
        <taxon>Diplogasteromorpha</taxon>
        <taxon>Diplogasteroidea</taxon>
        <taxon>Neodiplogasteridae</taxon>
        <taxon>Pristionchus</taxon>
    </lineage>
</organism>
<dbReference type="AlphaFoldDB" id="A0AAV5SCQ2"/>
<evidence type="ECO:0000313" key="2">
    <source>
        <dbReference type="EMBL" id="GMS80645.1"/>
    </source>
</evidence>
<gene>
    <name evidence="2" type="ORF">PENTCL1PPCAC_2820</name>
</gene>
<dbReference type="Pfam" id="PF17900">
    <property type="entry name" value="Peptidase_M1_N"/>
    <property type="match status" value="1"/>
</dbReference>
<dbReference type="Proteomes" id="UP001432027">
    <property type="component" value="Unassembled WGS sequence"/>
</dbReference>
<reference evidence="2" key="1">
    <citation type="submission" date="2023-10" db="EMBL/GenBank/DDBJ databases">
        <title>Genome assembly of Pristionchus species.</title>
        <authorList>
            <person name="Yoshida K."/>
            <person name="Sommer R.J."/>
        </authorList>
    </citation>
    <scope>NUCLEOTIDE SEQUENCE</scope>
    <source>
        <strain evidence="2">RS0144</strain>
    </source>
</reference>
<proteinExistence type="predicted"/>
<dbReference type="InterPro" id="IPR045357">
    <property type="entry name" value="Aminopeptidase_N-like_N"/>
</dbReference>
<evidence type="ECO:0000259" key="1">
    <source>
        <dbReference type="Pfam" id="PF17900"/>
    </source>
</evidence>
<comment type="caution">
    <text evidence="2">The sequence shown here is derived from an EMBL/GenBank/DDBJ whole genome shotgun (WGS) entry which is preliminary data.</text>
</comment>
<dbReference type="InterPro" id="IPR042097">
    <property type="entry name" value="Aminopeptidase_N-like_N_sf"/>
</dbReference>
<feature type="non-terminal residue" evidence="2">
    <location>
        <position position="1"/>
    </location>
</feature>
<name>A0AAV5SCQ2_9BILA</name>
<accession>A0AAV5SCQ2</accession>
<protein>
    <recommendedName>
        <fullName evidence="1">Aminopeptidase N-like N-terminal domain-containing protein</fullName>
    </recommendedName>
</protein>
<sequence>LKKPLSRMDRMEKWFMKKPKRSLIDFALPDHNEPSHYLLFLRAQIRGWNGAEQTSLEGEVNITLTHTGTIELNSLHNMIIEVRLNDEEGQLPEIACRFSLDRKRERLIIQTEEDLEKGGQYLLQIFYRTSPDLRMRGAYESW</sequence>
<dbReference type="EMBL" id="BTSX01000001">
    <property type="protein sequence ID" value="GMS80645.1"/>
    <property type="molecule type" value="Genomic_DNA"/>
</dbReference>
<evidence type="ECO:0000313" key="3">
    <source>
        <dbReference type="Proteomes" id="UP001432027"/>
    </source>
</evidence>
<feature type="non-terminal residue" evidence="2">
    <location>
        <position position="142"/>
    </location>
</feature>
<dbReference type="Gene3D" id="2.60.40.1730">
    <property type="entry name" value="tricorn interacting facor f3 domain"/>
    <property type="match status" value="1"/>
</dbReference>